<keyword evidence="1 7" id="KW-0436">Ligase</keyword>
<evidence type="ECO:0000256" key="8">
    <source>
        <dbReference type="SAM" id="MobiDB-lite"/>
    </source>
</evidence>
<evidence type="ECO:0000256" key="2">
    <source>
        <dbReference type="ARBA" id="ARBA00022741"/>
    </source>
</evidence>
<feature type="domain" description="D-alanyl-D-alanine carboxypeptidase-like core" evidence="10">
    <location>
        <begin position="120"/>
        <end position="247"/>
    </location>
</feature>
<keyword evidence="3 7" id="KW-0067">ATP-binding</keyword>
<accession>A0ABQ6IB83</accession>
<evidence type="ECO:0000259" key="11">
    <source>
        <dbReference type="Pfam" id="PF09334"/>
    </source>
</evidence>
<evidence type="ECO:0000256" key="1">
    <source>
        <dbReference type="ARBA" id="ARBA00022598"/>
    </source>
</evidence>
<feature type="signal peptide" evidence="9">
    <location>
        <begin position="1"/>
        <end position="31"/>
    </location>
</feature>
<evidence type="ECO:0000259" key="10">
    <source>
        <dbReference type="Pfam" id="PF02557"/>
    </source>
</evidence>
<dbReference type="Gene3D" id="3.40.50.620">
    <property type="entry name" value="HUPs"/>
    <property type="match status" value="1"/>
</dbReference>
<comment type="caution">
    <text evidence="12">The sequence shown here is derived from an EMBL/GenBank/DDBJ whole genome shotgun (WGS) entry which is preliminary data.</text>
</comment>
<dbReference type="PANTHER" id="PTHR45765">
    <property type="entry name" value="METHIONINE--TRNA LIGASE"/>
    <property type="match status" value="1"/>
</dbReference>
<evidence type="ECO:0000256" key="6">
    <source>
        <dbReference type="ARBA" id="ARBA00047364"/>
    </source>
</evidence>
<organism evidence="12 13">
    <name type="scientific">Demequina litorisediminis</name>
    <dbReference type="NCBI Taxonomy" id="1849022"/>
    <lineage>
        <taxon>Bacteria</taxon>
        <taxon>Bacillati</taxon>
        <taxon>Actinomycetota</taxon>
        <taxon>Actinomycetes</taxon>
        <taxon>Micrococcales</taxon>
        <taxon>Demequinaceae</taxon>
        <taxon>Demequina</taxon>
    </lineage>
</organism>
<feature type="chain" id="PRO_5047206949" description="D-alanyl-D-alanine carboxypeptidase" evidence="9">
    <location>
        <begin position="32"/>
        <end position="469"/>
    </location>
</feature>
<comment type="catalytic activity">
    <reaction evidence="6">
        <text>tRNA(Met) + L-methionine + ATP = L-methionyl-tRNA(Met) + AMP + diphosphate</text>
        <dbReference type="Rhea" id="RHEA:13481"/>
        <dbReference type="Rhea" id="RHEA-COMP:9667"/>
        <dbReference type="Rhea" id="RHEA-COMP:9698"/>
        <dbReference type="ChEBI" id="CHEBI:30616"/>
        <dbReference type="ChEBI" id="CHEBI:33019"/>
        <dbReference type="ChEBI" id="CHEBI:57844"/>
        <dbReference type="ChEBI" id="CHEBI:78442"/>
        <dbReference type="ChEBI" id="CHEBI:78530"/>
        <dbReference type="ChEBI" id="CHEBI:456215"/>
        <dbReference type="EC" id="6.1.1.10"/>
    </reaction>
</comment>
<dbReference type="InterPro" id="IPR014729">
    <property type="entry name" value="Rossmann-like_a/b/a_fold"/>
</dbReference>
<evidence type="ECO:0000313" key="12">
    <source>
        <dbReference type="EMBL" id="GMA35050.1"/>
    </source>
</evidence>
<keyword evidence="4 7" id="KW-0648">Protein biosynthesis</keyword>
<dbReference type="Gene3D" id="2.20.28.20">
    <property type="entry name" value="Methionyl-tRNA synthetase, Zn-domain"/>
    <property type="match status" value="1"/>
</dbReference>
<dbReference type="SUPFAM" id="SSF55166">
    <property type="entry name" value="Hedgehog/DD-peptidase"/>
    <property type="match status" value="1"/>
</dbReference>
<evidence type="ECO:0000256" key="4">
    <source>
        <dbReference type="ARBA" id="ARBA00022917"/>
    </source>
</evidence>
<feature type="compositionally biased region" description="Low complexity" evidence="8">
    <location>
        <begin position="37"/>
        <end position="55"/>
    </location>
</feature>
<evidence type="ECO:0000256" key="9">
    <source>
        <dbReference type="SAM" id="SignalP"/>
    </source>
</evidence>
<comment type="similarity">
    <text evidence="7">Belongs to the class-I aminoacyl-tRNA synthetase family.</text>
</comment>
<dbReference type="SUPFAM" id="SSF52374">
    <property type="entry name" value="Nucleotidylyl transferase"/>
    <property type="match status" value="1"/>
</dbReference>
<dbReference type="EMBL" id="BSUN01000001">
    <property type="protein sequence ID" value="GMA35050.1"/>
    <property type="molecule type" value="Genomic_DNA"/>
</dbReference>
<evidence type="ECO:0008006" key="14">
    <source>
        <dbReference type="Google" id="ProtNLM"/>
    </source>
</evidence>
<feature type="domain" description="Methionyl/Leucyl tRNA synthetase" evidence="11">
    <location>
        <begin position="305"/>
        <end position="464"/>
    </location>
</feature>
<feature type="region of interest" description="Disordered" evidence="8">
    <location>
        <begin position="33"/>
        <end position="55"/>
    </location>
</feature>
<dbReference type="InterPro" id="IPR023458">
    <property type="entry name" value="Met-tRNA_ligase_1"/>
</dbReference>
<keyword evidence="5 7" id="KW-0030">Aminoacyl-tRNA synthetase</keyword>
<dbReference type="InterPro" id="IPR003709">
    <property type="entry name" value="VanY-like_core_dom"/>
</dbReference>
<dbReference type="PRINTS" id="PR01041">
    <property type="entry name" value="TRNASYNTHMET"/>
</dbReference>
<dbReference type="PANTHER" id="PTHR45765:SF1">
    <property type="entry name" value="METHIONINE--TRNA LIGASE, CYTOPLASMIC"/>
    <property type="match status" value="1"/>
</dbReference>
<dbReference type="Gene3D" id="3.30.1380.10">
    <property type="match status" value="1"/>
</dbReference>
<keyword evidence="13" id="KW-1185">Reference proteome</keyword>
<dbReference type="InterPro" id="IPR058193">
    <property type="entry name" value="VanY/YodJ_core_dom"/>
</dbReference>
<dbReference type="Pfam" id="PF02557">
    <property type="entry name" value="VanY"/>
    <property type="match status" value="1"/>
</dbReference>
<evidence type="ECO:0000256" key="3">
    <source>
        <dbReference type="ARBA" id="ARBA00022840"/>
    </source>
</evidence>
<dbReference type="InterPro" id="IPR029038">
    <property type="entry name" value="MetRS_Zn"/>
</dbReference>
<protein>
    <recommendedName>
        <fullName evidence="14">D-alanyl-D-alanine carboxypeptidase</fullName>
    </recommendedName>
</protein>
<sequence length="469" mass="49814">MTAHTRAARSGVTALAVLVATAAGGATGALAWGGGSASAPQASAPTVTVTAEPTASVPAVTAPTVEATPVDAEVTATPHPSLDDPDSLWVVVNKLRPLDPIDYVPEDLVSLSGIPGGSSQQMRAEAAEALTQMRGVAADAGAGFSVSTAYRAYGFQDSLFSGYAARRGEDVAETFSARPGYSEHQTGLGVDVYSSSACRIKACFGDEDAGRWLAEHAWEHGFIIRYPEGSQDVTGYVYEPWHLRYVGTEARRRDARGWLRDDGGTPGARRRPRLRVVGLSAARAPPLFQVRAVTRLGAMSRILSAVAWPYANGPRHIGHVAGFGVPSDVFSRYMRMAGHDVLMVSGTDEHGTPILVQAEGEGVSPQELADRYNRVIVEDLVSLGLSYDLFTRTTTGNHEHVVQDLFKAVHKNGYMIEQTTRGAISPSTGRTLPDRYIEGTCPICGADGARGDQCDNCGNQATPSTSRTR</sequence>
<reference evidence="13" key="1">
    <citation type="journal article" date="2019" name="Int. J. Syst. Evol. Microbiol.">
        <title>The Global Catalogue of Microorganisms (GCM) 10K type strain sequencing project: providing services to taxonomists for standard genome sequencing and annotation.</title>
        <authorList>
            <consortium name="The Broad Institute Genomics Platform"/>
            <consortium name="The Broad Institute Genome Sequencing Center for Infectious Disease"/>
            <person name="Wu L."/>
            <person name="Ma J."/>
        </authorList>
    </citation>
    <scope>NUCLEOTIDE SEQUENCE [LARGE SCALE GENOMIC DNA]</scope>
    <source>
        <strain evidence="13">NBRC 112299</strain>
    </source>
</reference>
<keyword evidence="9" id="KW-0732">Signal</keyword>
<name>A0ABQ6IB83_9MICO</name>
<dbReference type="CDD" id="cd14852">
    <property type="entry name" value="LD-carboxypeptidase"/>
    <property type="match status" value="1"/>
</dbReference>
<dbReference type="SUPFAM" id="SSF57770">
    <property type="entry name" value="Methionyl-tRNA synthetase (MetRS), Zn-domain"/>
    <property type="match status" value="1"/>
</dbReference>
<proteinExistence type="inferred from homology"/>
<dbReference type="Proteomes" id="UP001157125">
    <property type="component" value="Unassembled WGS sequence"/>
</dbReference>
<evidence type="ECO:0000313" key="13">
    <source>
        <dbReference type="Proteomes" id="UP001157125"/>
    </source>
</evidence>
<evidence type="ECO:0000256" key="5">
    <source>
        <dbReference type="ARBA" id="ARBA00023146"/>
    </source>
</evidence>
<dbReference type="Pfam" id="PF09334">
    <property type="entry name" value="tRNA-synt_1g"/>
    <property type="match status" value="1"/>
</dbReference>
<evidence type="ECO:0000256" key="7">
    <source>
        <dbReference type="RuleBase" id="RU363039"/>
    </source>
</evidence>
<dbReference type="InterPro" id="IPR009045">
    <property type="entry name" value="Zn_M74/Hedgehog-like"/>
</dbReference>
<gene>
    <name evidence="12" type="ORF">GCM10025876_12540</name>
</gene>
<dbReference type="InterPro" id="IPR033911">
    <property type="entry name" value="MetRS_core"/>
</dbReference>
<dbReference type="InterPro" id="IPR015413">
    <property type="entry name" value="Methionyl/Leucyl_tRNA_Synth"/>
</dbReference>
<keyword evidence="2 7" id="KW-0547">Nucleotide-binding</keyword>